<dbReference type="EMBL" id="GEDG01027027">
    <property type="protein sequence ID" value="JAP14118.1"/>
    <property type="molecule type" value="Transcribed_RNA"/>
</dbReference>
<organism evidence="2">
    <name type="scientific">Solanum chacoense</name>
    <name type="common">Chaco potato</name>
    <dbReference type="NCBI Taxonomy" id="4108"/>
    <lineage>
        <taxon>Eukaryota</taxon>
        <taxon>Viridiplantae</taxon>
        <taxon>Streptophyta</taxon>
        <taxon>Embryophyta</taxon>
        <taxon>Tracheophyta</taxon>
        <taxon>Spermatophyta</taxon>
        <taxon>Magnoliopsida</taxon>
        <taxon>eudicotyledons</taxon>
        <taxon>Gunneridae</taxon>
        <taxon>Pentapetalae</taxon>
        <taxon>asterids</taxon>
        <taxon>lamiids</taxon>
        <taxon>Solanales</taxon>
        <taxon>Solanaceae</taxon>
        <taxon>Solanoideae</taxon>
        <taxon>Solaneae</taxon>
        <taxon>Solanum</taxon>
    </lineage>
</organism>
<sequence length="111" mass="12219">LTVARPRNPSPPPSRPSSPTAIVYSFLPQTHQSGKSRDSDPSTSVTEQTVKVRVLYTSSSSPQQYNSTPSRPLFPLFSEFPIPFTVASKIAEEFKKKLTNGFPPKSTKLPL</sequence>
<feature type="region of interest" description="Disordered" evidence="1">
    <location>
        <begin position="1"/>
        <end position="21"/>
    </location>
</feature>
<name>A0A0V0H0K9_SOLCH</name>
<feature type="non-terminal residue" evidence="2">
    <location>
        <position position="1"/>
    </location>
</feature>
<evidence type="ECO:0000256" key="1">
    <source>
        <dbReference type="SAM" id="MobiDB-lite"/>
    </source>
</evidence>
<dbReference type="EMBL" id="GEDG01028733">
    <property type="protein sequence ID" value="JAP12987.1"/>
    <property type="molecule type" value="Transcribed_RNA"/>
</dbReference>
<evidence type="ECO:0000313" key="2">
    <source>
        <dbReference type="EMBL" id="JAP12987.1"/>
    </source>
</evidence>
<reference evidence="2" key="1">
    <citation type="submission" date="2015-12" db="EMBL/GenBank/DDBJ databases">
        <title>Gene expression during late stages of embryo sac development: a critical building block for successful pollen-pistil interactions.</title>
        <authorList>
            <person name="Liu Y."/>
            <person name="Joly V."/>
            <person name="Sabar M."/>
            <person name="Matton D.P."/>
        </authorList>
    </citation>
    <scope>NUCLEOTIDE SEQUENCE</scope>
</reference>
<proteinExistence type="predicted"/>
<dbReference type="AlphaFoldDB" id="A0A0V0H0K9"/>
<accession>A0A0V0H0K9</accession>
<protein>
    <submittedName>
        <fullName evidence="2">Putative ovule protein</fullName>
    </submittedName>
</protein>